<evidence type="ECO:0000256" key="1">
    <source>
        <dbReference type="SAM" id="MobiDB-lite"/>
    </source>
</evidence>
<feature type="domain" description="HMA" evidence="3">
    <location>
        <begin position="225"/>
        <end position="289"/>
    </location>
</feature>
<feature type="compositionally biased region" description="Basic and acidic residues" evidence="1">
    <location>
        <begin position="540"/>
        <end position="561"/>
    </location>
</feature>
<name>A0A6P8DX16_PUNGR</name>
<dbReference type="PANTHER" id="PTHR46413">
    <property type="entry name" value="HEAVY METAL-ASSOCIATED ISOPRENYLATED PLANT PROTEIN 6"/>
    <property type="match status" value="1"/>
</dbReference>
<dbReference type="PROSITE" id="PS50846">
    <property type="entry name" value="HMA_2"/>
    <property type="match status" value="2"/>
</dbReference>
<dbReference type="Pfam" id="PF00403">
    <property type="entry name" value="HMA"/>
    <property type="match status" value="2"/>
</dbReference>
<dbReference type="PANTHER" id="PTHR46413:SF1">
    <property type="entry name" value="HEAVY METAL-ASSOCIATED ISOPRENYLATED PLANT PROTEIN 6"/>
    <property type="match status" value="1"/>
</dbReference>
<dbReference type="AlphaFoldDB" id="A0A6P8DX16"/>
<accession>A0A6P8DX16</accession>
<dbReference type="Proteomes" id="UP000515151">
    <property type="component" value="Chromosome 5"/>
</dbReference>
<dbReference type="SUPFAM" id="SSF55008">
    <property type="entry name" value="HMA, heavy metal-associated domain"/>
    <property type="match status" value="2"/>
</dbReference>
<proteinExistence type="predicted"/>
<feature type="region of interest" description="Disordered" evidence="1">
    <location>
        <begin position="532"/>
        <end position="561"/>
    </location>
</feature>
<feature type="domain" description="HMA" evidence="3">
    <location>
        <begin position="470"/>
        <end position="537"/>
    </location>
</feature>
<feature type="region of interest" description="Disordered" evidence="1">
    <location>
        <begin position="439"/>
        <end position="469"/>
    </location>
</feature>
<keyword evidence="2" id="KW-0732">Signal</keyword>
<feature type="compositionally biased region" description="Basic and acidic residues" evidence="1">
    <location>
        <begin position="444"/>
        <end position="468"/>
    </location>
</feature>
<protein>
    <submittedName>
        <fullName evidence="5">Uncharacterized protein LOC116207862</fullName>
    </submittedName>
</protein>
<dbReference type="GO" id="GO:0046872">
    <property type="term" value="F:metal ion binding"/>
    <property type="evidence" value="ECO:0007669"/>
    <property type="project" value="InterPro"/>
</dbReference>
<evidence type="ECO:0000259" key="3">
    <source>
        <dbReference type="PROSITE" id="PS50846"/>
    </source>
</evidence>
<feature type="compositionally biased region" description="Basic and acidic residues" evidence="1">
    <location>
        <begin position="58"/>
        <end position="68"/>
    </location>
</feature>
<feature type="region of interest" description="Disordered" evidence="1">
    <location>
        <begin position="124"/>
        <end position="149"/>
    </location>
</feature>
<organism evidence="4 5">
    <name type="scientific">Punica granatum</name>
    <name type="common">Pomegranate</name>
    <dbReference type="NCBI Taxonomy" id="22663"/>
    <lineage>
        <taxon>Eukaryota</taxon>
        <taxon>Viridiplantae</taxon>
        <taxon>Streptophyta</taxon>
        <taxon>Embryophyta</taxon>
        <taxon>Tracheophyta</taxon>
        <taxon>Spermatophyta</taxon>
        <taxon>Magnoliopsida</taxon>
        <taxon>eudicotyledons</taxon>
        <taxon>Gunneridae</taxon>
        <taxon>Pentapetalae</taxon>
        <taxon>rosids</taxon>
        <taxon>malvids</taxon>
        <taxon>Myrtales</taxon>
        <taxon>Lythraceae</taxon>
        <taxon>Punica</taxon>
    </lineage>
</organism>
<evidence type="ECO:0000313" key="5">
    <source>
        <dbReference type="RefSeq" id="XP_031396838.1"/>
    </source>
</evidence>
<dbReference type="CDD" id="cd00371">
    <property type="entry name" value="HMA"/>
    <property type="match status" value="2"/>
</dbReference>
<keyword evidence="4" id="KW-1185">Reference proteome</keyword>
<reference evidence="5" key="2">
    <citation type="submission" date="2025-08" db="UniProtKB">
        <authorList>
            <consortium name="RefSeq"/>
        </authorList>
    </citation>
    <scope>IDENTIFICATION</scope>
    <source>
        <tissue evidence="5">Leaf</tissue>
    </source>
</reference>
<dbReference type="Gene3D" id="3.30.70.100">
    <property type="match status" value="2"/>
</dbReference>
<dbReference type="GeneID" id="116207862"/>
<feature type="compositionally biased region" description="Low complexity" evidence="1">
    <location>
        <begin position="70"/>
        <end position="86"/>
    </location>
</feature>
<feature type="signal peptide" evidence="2">
    <location>
        <begin position="1"/>
        <end position="20"/>
    </location>
</feature>
<dbReference type="RefSeq" id="XP_031396838.1">
    <property type="nucleotide sequence ID" value="XM_031540978.1"/>
</dbReference>
<gene>
    <name evidence="5" type="primary">LOC116207862</name>
</gene>
<feature type="region of interest" description="Disordered" evidence="1">
    <location>
        <begin position="58"/>
        <end position="86"/>
    </location>
</feature>
<evidence type="ECO:0000256" key="2">
    <source>
        <dbReference type="SAM" id="SignalP"/>
    </source>
</evidence>
<dbReference type="InterPro" id="IPR044594">
    <property type="entry name" value="HIPP01/3/5/6"/>
</dbReference>
<sequence length="627" mass="68936">MILHLCFISLSSLILRISLSSRQIPAFISLRKGIYALYTWLSTVRAFWSMKSQIGEKRKNELADERQSTKNGSKNNATGGGNKKNVPVVAKKPKVVPVEPMAKIVLASDGTRTKRRADHDHVAPAIAPAPPRGMDIPSAKHSATSQPPPSPLLPQAVNQMVQWTDTNPDDYEQLPGSSPWLQARTKVSRLQPVKGSGRADHNSKKLLDKLDSWLQKRERNDLKSTSVLVLKMRLHCEGCIRKIRKALKKFEGVEDFAFNADRDLVAVLGAVNEEKLVWHLERDLKKEIPVVLSAKRTDNKEAAVPAADGRTSAHPLPQQHFEQAPVVTRKSTGAPVDEKHCIEPPVDLESKSKEGHPVASCAGIQGCVQRITPATPPPICEKDVNGRASDSVPVTNNLSSYGVHYYGDSGANHLLHQNPDTFMENLDMFNEENPHACSIISPLPKKDAAPAGDKKPPAEKKKEEDKKPKQTTVVLKIRLHCDGCIQNIRKLILKIKGVDSVNIEAAKELVAVTGTMDVKELAPYLKEKVKRSVQVVPPPTKKDDGGADKKEGKESGGGDKKESYGYYSHSYAVEPYGYHGGYAAPPASVYAHAVHEGYSPYPQHPLDPRLHTPQMFSDENPNACSVM</sequence>
<feature type="chain" id="PRO_5028118806" evidence="2">
    <location>
        <begin position="21"/>
        <end position="627"/>
    </location>
</feature>
<reference evidence="4" key="1">
    <citation type="journal article" date="2020" name="Plant Biotechnol. J.">
        <title>The pomegranate (Punica granatum L.) draft genome dissects genetic divergence between soft- and hard-seeded cultivars.</title>
        <authorList>
            <person name="Luo X."/>
            <person name="Li H."/>
            <person name="Wu Z."/>
            <person name="Yao W."/>
            <person name="Zhao P."/>
            <person name="Cao D."/>
            <person name="Yu H."/>
            <person name="Li K."/>
            <person name="Poudel K."/>
            <person name="Zhao D."/>
            <person name="Zhang F."/>
            <person name="Xia X."/>
            <person name="Chen L."/>
            <person name="Wang Q."/>
            <person name="Jing D."/>
            <person name="Cao S."/>
        </authorList>
    </citation>
    <scope>NUCLEOTIDE SEQUENCE [LARGE SCALE GENOMIC DNA]</scope>
    <source>
        <strain evidence="4">cv. Tunisia</strain>
    </source>
</reference>
<dbReference type="InterPro" id="IPR006121">
    <property type="entry name" value="HMA_dom"/>
</dbReference>
<evidence type="ECO:0000313" key="4">
    <source>
        <dbReference type="Proteomes" id="UP000515151"/>
    </source>
</evidence>
<dbReference type="InterPro" id="IPR036163">
    <property type="entry name" value="HMA_dom_sf"/>
</dbReference>